<reference evidence="2" key="1">
    <citation type="submission" date="2025-08" db="UniProtKB">
        <authorList>
            <consortium name="RefSeq"/>
        </authorList>
    </citation>
    <scope>IDENTIFICATION</scope>
    <source>
        <tissue evidence="2">Liver</tissue>
    </source>
</reference>
<evidence type="ECO:0000313" key="2">
    <source>
        <dbReference type="RefSeq" id="XP_025032593.1"/>
    </source>
</evidence>
<dbReference type="PANTHER" id="PTHR11005">
    <property type="entry name" value="LYSOSOMAL ACID LIPASE-RELATED"/>
    <property type="match status" value="1"/>
</dbReference>
<dbReference type="Proteomes" id="UP000695026">
    <property type="component" value="Unplaced"/>
</dbReference>
<sequence length="196" mass="22547">FIAFSILPYLSFRVKLFIGLSPAYTLEGIRGMFGVLGRIPDGLTRLIWGTKEFSLFSERQKTILTYACSYPVIDQLCLLNLFLVGGWNEKNINVSRADVYTAIFPDRSSVKNINHWSQTTPPFYKIEDVSVPVAVWGAGKDIGITRSNIESLVTRITHLVFYKDIPDWEHFDLLFGLDAPHRLYRDVVELMQKYKY</sequence>
<dbReference type="OrthoDB" id="9974421at2759"/>
<dbReference type="AlphaFoldDB" id="A0A9F5J937"/>
<organism evidence="1 2">
    <name type="scientific">Python bivittatus</name>
    <name type="common">Burmese python</name>
    <name type="synonym">Python molurus bivittatus</name>
    <dbReference type="NCBI Taxonomy" id="176946"/>
    <lineage>
        <taxon>Eukaryota</taxon>
        <taxon>Metazoa</taxon>
        <taxon>Chordata</taxon>
        <taxon>Craniata</taxon>
        <taxon>Vertebrata</taxon>
        <taxon>Euteleostomi</taxon>
        <taxon>Lepidosauria</taxon>
        <taxon>Squamata</taxon>
        <taxon>Bifurcata</taxon>
        <taxon>Unidentata</taxon>
        <taxon>Episquamata</taxon>
        <taxon>Toxicofera</taxon>
        <taxon>Serpentes</taxon>
        <taxon>Henophidia</taxon>
        <taxon>Pythonidae</taxon>
        <taxon>Python</taxon>
    </lineage>
</organism>
<feature type="non-terminal residue" evidence="2">
    <location>
        <position position="1"/>
    </location>
</feature>
<name>A0A9F5J937_PYTBI</name>
<gene>
    <name evidence="2" type="primary">LOC103049131</name>
</gene>
<dbReference type="GeneID" id="103049131"/>
<dbReference type="Gene3D" id="3.40.50.1820">
    <property type="entry name" value="alpha/beta hydrolase"/>
    <property type="match status" value="1"/>
</dbReference>
<dbReference type="RefSeq" id="XP_025032593.1">
    <property type="nucleotide sequence ID" value="XM_025176825.1"/>
</dbReference>
<dbReference type="KEGG" id="pbi:103049131"/>
<protein>
    <submittedName>
        <fullName evidence="2">Lysosomal acid lipase/cholesteryl ester hydrolase-like</fullName>
    </submittedName>
</protein>
<dbReference type="SUPFAM" id="SSF53474">
    <property type="entry name" value="alpha/beta-Hydrolases"/>
    <property type="match status" value="1"/>
</dbReference>
<proteinExistence type="predicted"/>
<evidence type="ECO:0000313" key="1">
    <source>
        <dbReference type="Proteomes" id="UP000695026"/>
    </source>
</evidence>
<dbReference type="InterPro" id="IPR029058">
    <property type="entry name" value="AB_hydrolase_fold"/>
</dbReference>
<accession>A0A9F5J937</accession>
<keyword evidence="1" id="KW-1185">Reference proteome</keyword>